<evidence type="ECO:0000256" key="1">
    <source>
        <dbReference type="SAM" id="Phobius"/>
    </source>
</evidence>
<dbReference type="CDD" id="cd21807">
    <property type="entry name" value="ABC-2_lan_permease_MutE_EpiE-like"/>
    <property type="match status" value="1"/>
</dbReference>
<accession>A0ABN5LJ62</accession>
<evidence type="ECO:0000313" key="3">
    <source>
        <dbReference type="Proteomes" id="UP000245369"/>
    </source>
</evidence>
<reference evidence="2 3" key="1">
    <citation type="submission" date="2018-05" db="EMBL/GenBank/DDBJ databases">
        <title>Complete genome sequences of Streptococcus sobrinus.</title>
        <authorList>
            <person name="Sales M."/>
            <person name="Jensen P.A."/>
        </authorList>
    </citation>
    <scope>NUCLEOTIDE SEQUENCE [LARGE SCALE GENOMIC DNA]</scope>
    <source>
        <strain evidence="2 3">SL1</strain>
    </source>
</reference>
<feature type="transmembrane region" description="Helical" evidence="1">
    <location>
        <begin position="94"/>
        <end position="117"/>
    </location>
</feature>
<keyword evidence="1" id="KW-1133">Transmembrane helix</keyword>
<sequence>MIKFFLAERLKLKRTISKKILLFSPCLIALLTIRLPDYIFTTGYNWWYAMIFPGVLTLFICLVQQQEERKLAYQAVYPLSVSLKRFWLGKISVIAYYMGLAELLHLGLLLLVKYSLFPTQGENQELWRLVLASLVLVFTALWQIPFCLWLAKKTGTIVTLLINLVLNIGAGIIFATSSFWWLCPYSWGIRLMVPILNILPNGLPAGTDAVVAPKLPTSSWSMLLAVCLSAILLIFLLHLTASWFSKQEVKS</sequence>
<dbReference type="GeneID" id="93924215"/>
<dbReference type="InterPro" id="IPR021205">
    <property type="entry name" value="Lanti_perm_SpaE/MutE/EpiE-like"/>
</dbReference>
<keyword evidence="1" id="KW-0812">Transmembrane</keyword>
<dbReference type="EMBL" id="CP029490">
    <property type="protein sequence ID" value="AWN21069.1"/>
    <property type="molecule type" value="Genomic_DNA"/>
</dbReference>
<feature type="transmembrane region" description="Helical" evidence="1">
    <location>
        <begin position="220"/>
        <end position="244"/>
    </location>
</feature>
<feature type="transmembrane region" description="Helical" evidence="1">
    <location>
        <begin position="129"/>
        <end position="151"/>
    </location>
</feature>
<feature type="transmembrane region" description="Helical" evidence="1">
    <location>
        <begin position="158"/>
        <end position="182"/>
    </location>
</feature>
<keyword evidence="1" id="KW-0472">Membrane</keyword>
<evidence type="ECO:0000313" key="2">
    <source>
        <dbReference type="EMBL" id="AWN21069.1"/>
    </source>
</evidence>
<feature type="transmembrane region" description="Helical" evidence="1">
    <location>
        <begin position="46"/>
        <end position="63"/>
    </location>
</feature>
<name>A0ABN5LJ62_9STRE</name>
<dbReference type="NCBIfam" id="TIGR03732">
    <property type="entry name" value="lanti_perm_MutE"/>
    <property type="match status" value="1"/>
</dbReference>
<keyword evidence="3" id="KW-1185">Reference proteome</keyword>
<dbReference type="RefSeq" id="WP_002960077.1">
    <property type="nucleotide sequence ID" value="NZ_CP029490.1"/>
</dbReference>
<organism evidence="2 3">
    <name type="scientific">Streptococcus sobrinus</name>
    <dbReference type="NCBI Taxonomy" id="1310"/>
    <lineage>
        <taxon>Bacteria</taxon>
        <taxon>Bacillati</taxon>
        <taxon>Bacillota</taxon>
        <taxon>Bacilli</taxon>
        <taxon>Lactobacillales</taxon>
        <taxon>Streptococcaceae</taxon>
        <taxon>Streptococcus</taxon>
    </lineage>
</organism>
<protein>
    <submittedName>
        <fullName evidence="2">Lantibiotic immunity ABC transporter MutE/EpiE family permease subunit</fullName>
    </submittedName>
</protein>
<gene>
    <name evidence="2" type="ORF">DK182_06790</name>
</gene>
<feature type="transmembrane region" description="Helical" evidence="1">
    <location>
        <begin position="20"/>
        <end position="40"/>
    </location>
</feature>
<dbReference type="Proteomes" id="UP000245369">
    <property type="component" value="Chromosome"/>
</dbReference>
<proteinExistence type="predicted"/>